<keyword evidence="7 8" id="KW-0472">Membrane</keyword>
<feature type="domain" description="Glycosyltransferase RgtA/B/C/D-like" evidence="9">
    <location>
        <begin position="75"/>
        <end position="190"/>
    </location>
</feature>
<dbReference type="EC" id="2.4.-.-" evidence="10"/>
<dbReference type="Proteomes" id="UP001216907">
    <property type="component" value="Unassembled WGS sequence"/>
</dbReference>
<keyword evidence="2" id="KW-1003">Cell membrane</keyword>
<keyword evidence="11" id="KW-1185">Reference proteome</keyword>
<evidence type="ECO:0000256" key="6">
    <source>
        <dbReference type="ARBA" id="ARBA00022989"/>
    </source>
</evidence>
<dbReference type="Pfam" id="PF13231">
    <property type="entry name" value="PMT_2"/>
    <property type="match status" value="1"/>
</dbReference>
<sequence length="475" mass="51192">MLRSLHPDQPIVENFVGRQTPTAMVARNLERGSGFLRPQLDTGPFPNYFLVEPPIYQELAVALRRTTGLSLDACGRLTSAAAAALAAWGVYALMKRRWGEGPALAAATAFSMLPITIRYGRAFQPDALMIGACAAGLACWDLAVARGGGRRWLAAGWLLLAVGLAAKATAAYVLAVAFLAIFPRRTWKTIALCASPLAPAIAWYAWAGWLTQSSGSRAAAENQAIWMDLIGLEALASGETWRLVGRFLVVRAFTPLGFAGALWGLWSCAGKDRGALVWWTWAGLASATMALLAAKLHHEYYWLCMAPVAAAGLGLAWARIDAWRPTVALAAAAVFAALALYVADSTWNTPDEWAGLAEAARGVSEETKPGDLVVAPEALLYRADRRGCRLEYTLAAASRAASEWGPINRGLAPIELVEFYRTKGARWFADLGSGPEDVLRVDLHDGIRRRYKVLIDRPDLILAELPPSEPSGHGD</sequence>
<comment type="subcellular location">
    <subcellularLocation>
        <location evidence="1">Cell membrane</location>
        <topology evidence="1">Multi-pass membrane protein</topology>
    </subcellularLocation>
</comment>
<evidence type="ECO:0000256" key="1">
    <source>
        <dbReference type="ARBA" id="ARBA00004651"/>
    </source>
</evidence>
<accession>A0ABT6F8J4</accession>
<evidence type="ECO:0000259" key="9">
    <source>
        <dbReference type="Pfam" id="PF13231"/>
    </source>
</evidence>
<evidence type="ECO:0000256" key="8">
    <source>
        <dbReference type="SAM" id="Phobius"/>
    </source>
</evidence>
<feature type="transmembrane region" description="Helical" evidence="8">
    <location>
        <begin position="276"/>
        <end position="294"/>
    </location>
</feature>
<evidence type="ECO:0000256" key="7">
    <source>
        <dbReference type="ARBA" id="ARBA00023136"/>
    </source>
</evidence>
<evidence type="ECO:0000313" key="11">
    <source>
        <dbReference type="Proteomes" id="UP001216907"/>
    </source>
</evidence>
<dbReference type="InterPro" id="IPR038731">
    <property type="entry name" value="RgtA/B/C-like"/>
</dbReference>
<feature type="transmembrane region" description="Helical" evidence="8">
    <location>
        <begin position="300"/>
        <end position="318"/>
    </location>
</feature>
<dbReference type="InterPro" id="IPR050297">
    <property type="entry name" value="LipidA_mod_glycosyltrf_83"/>
</dbReference>
<dbReference type="PANTHER" id="PTHR33908">
    <property type="entry name" value="MANNOSYLTRANSFERASE YKCB-RELATED"/>
    <property type="match status" value="1"/>
</dbReference>
<organism evidence="10 11">
    <name type="scientific">Paludisphaera mucosa</name>
    <dbReference type="NCBI Taxonomy" id="3030827"/>
    <lineage>
        <taxon>Bacteria</taxon>
        <taxon>Pseudomonadati</taxon>
        <taxon>Planctomycetota</taxon>
        <taxon>Planctomycetia</taxon>
        <taxon>Isosphaerales</taxon>
        <taxon>Isosphaeraceae</taxon>
        <taxon>Paludisphaera</taxon>
    </lineage>
</organism>
<reference evidence="10 11" key="1">
    <citation type="submission" date="2023-03" db="EMBL/GenBank/DDBJ databases">
        <title>Paludisphaera mucosa sp. nov. a novel planctomycete from northern fen.</title>
        <authorList>
            <person name="Ivanova A."/>
        </authorList>
    </citation>
    <scope>NUCLEOTIDE SEQUENCE [LARGE SCALE GENOMIC DNA]</scope>
    <source>
        <strain evidence="10 11">Pla2</strain>
    </source>
</reference>
<feature type="transmembrane region" description="Helical" evidence="8">
    <location>
        <begin position="189"/>
        <end position="206"/>
    </location>
</feature>
<evidence type="ECO:0000256" key="4">
    <source>
        <dbReference type="ARBA" id="ARBA00022679"/>
    </source>
</evidence>
<dbReference type="PANTHER" id="PTHR33908:SF11">
    <property type="entry name" value="MEMBRANE PROTEIN"/>
    <property type="match status" value="1"/>
</dbReference>
<feature type="transmembrane region" description="Helical" evidence="8">
    <location>
        <begin position="248"/>
        <end position="269"/>
    </location>
</feature>
<evidence type="ECO:0000256" key="5">
    <source>
        <dbReference type="ARBA" id="ARBA00022692"/>
    </source>
</evidence>
<evidence type="ECO:0000256" key="3">
    <source>
        <dbReference type="ARBA" id="ARBA00022676"/>
    </source>
</evidence>
<keyword evidence="6 8" id="KW-1133">Transmembrane helix</keyword>
<comment type="caution">
    <text evidence="10">The sequence shown here is derived from an EMBL/GenBank/DDBJ whole genome shotgun (WGS) entry which is preliminary data.</text>
</comment>
<feature type="transmembrane region" description="Helical" evidence="8">
    <location>
        <begin position="325"/>
        <end position="343"/>
    </location>
</feature>
<feature type="transmembrane region" description="Helical" evidence="8">
    <location>
        <begin position="127"/>
        <end position="145"/>
    </location>
</feature>
<evidence type="ECO:0000313" key="10">
    <source>
        <dbReference type="EMBL" id="MDG3003906.1"/>
    </source>
</evidence>
<keyword evidence="5 8" id="KW-0812">Transmembrane</keyword>
<keyword evidence="4 10" id="KW-0808">Transferase</keyword>
<gene>
    <name evidence="10" type="ORF">PZE19_08990</name>
</gene>
<dbReference type="EMBL" id="JARRAG010000001">
    <property type="protein sequence ID" value="MDG3003906.1"/>
    <property type="molecule type" value="Genomic_DNA"/>
</dbReference>
<name>A0ABT6F8J4_9BACT</name>
<keyword evidence="3 10" id="KW-0328">Glycosyltransferase</keyword>
<dbReference type="GO" id="GO:0016757">
    <property type="term" value="F:glycosyltransferase activity"/>
    <property type="evidence" value="ECO:0007669"/>
    <property type="project" value="UniProtKB-KW"/>
</dbReference>
<proteinExistence type="predicted"/>
<protein>
    <submittedName>
        <fullName evidence="10">Glycosyltransferase family 39 protein</fullName>
        <ecNumber evidence="10">2.4.-.-</ecNumber>
    </submittedName>
</protein>
<feature type="transmembrane region" description="Helical" evidence="8">
    <location>
        <begin position="157"/>
        <end position="182"/>
    </location>
</feature>
<evidence type="ECO:0000256" key="2">
    <source>
        <dbReference type="ARBA" id="ARBA00022475"/>
    </source>
</evidence>
<feature type="transmembrane region" description="Helical" evidence="8">
    <location>
        <begin position="103"/>
        <end position="120"/>
    </location>
</feature>
<dbReference type="RefSeq" id="WP_277860251.1">
    <property type="nucleotide sequence ID" value="NZ_JARRAG010000001.1"/>
</dbReference>